<dbReference type="Proteomes" id="UP000601055">
    <property type="component" value="Unassembled WGS sequence"/>
</dbReference>
<accession>A0A923E1D6</accession>
<reference evidence="2" key="1">
    <citation type="submission" date="2019-11" db="EMBL/GenBank/DDBJ databases">
        <title>Description of Pedobacter sp. LMG 31464T.</title>
        <authorList>
            <person name="Carlier A."/>
            <person name="Qi S."/>
            <person name="Vandamme P."/>
        </authorList>
    </citation>
    <scope>NUCLEOTIDE SEQUENCE</scope>
    <source>
        <strain evidence="2">LMG 31464</strain>
    </source>
</reference>
<protein>
    <recommendedName>
        <fullName evidence="4">Alpha/beta hydrolase family protein</fullName>
    </recommendedName>
</protein>
<name>A0A923E1D6_9SPHI</name>
<comment type="caution">
    <text evidence="2">The sequence shown here is derived from an EMBL/GenBank/DDBJ whole genome shotgun (WGS) entry which is preliminary data.</text>
</comment>
<keyword evidence="3" id="KW-1185">Reference proteome</keyword>
<evidence type="ECO:0000256" key="1">
    <source>
        <dbReference type="SAM" id="SignalP"/>
    </source>
</evidence>
<evidence type="ECO:0000313" key="3">
    <source>
        <dbReference type="Proteomes" id="UP000601055"/>
    </source>
</evidence>
<evidence type="ECO:0008006" key="4">
    <source>
        <dbReference type="Google" id="ProtNLM"/>
    </source>
</evidence>
<sequence length="294" mass="33554">MKKLCLIILLAFITISIKAQFPPKIENPSQFGKDCFYYQILPKNGLPKGVLVLIPGYGEHPYSVSAQSTILQEAEKSNLAVMIVNLSKDNLEFPINEIAIDKLSKMIKYFYAGQKLSESTKLFIGGFSIGGTTALKFYAQKKNEFKINKVFAIDPPLDLVRLRKSLSKGRDKNLIAKLDTLNQSNKFSEKSLKELSVYNPDYTTIEMLPDYQQTSLRIYCEPDILWWIKNRNMDLSDMNVTDCAGYINKLLQKSQNQKVELILTKDRGFRNGTIKHPHSWSIAEPVSLVKWLMD</sequence>
<dbReference type="Gene3D" id="3.40.50.1820">
    <property type="entry name" value="alpha/beta hydrolase"/>
    <property type="match status" value="1"/>
</dbReference>
<organism evidence="2 3">
    <name type="scientific">Pedobacter planticolens</name>
    <dbReference type="NCBI Taxonomy" id="2679964"/>
    <lineage>
        <taxon>Bacteria</taxon>
        <taxon>Pseudomonadati</taxon>
        <taxon>Bacteroidota</taxon>
        <taxon>Sphingobacteriia</taxon>
        <taxon>Sphingobacteriales</taxon>
        <taxon>Sphingobacteriaceae</taxon>
        <taxon>Pedobacter</taxon>
    </lineage>
</organism>
<gene>
    <name evidence="2" type="ORF">GM921_15480</name>
</gene>
<dbReference type="RefSeq" id="WP_182923541.1">
    <property type="nucleotide sequence ID" value="NZ_WNXD01000002.1"/>
</dbReference>
<dbReference type="EMBL" id="WNXD01000002">
    <property type="protein sequence ID" value="MBB2146905.1"/>
    <property type="molecule type" value="Genomic_DNA"/>
</dbReference>
<dbReference type="SUPFAM" id="SSF53474">
    <property type="entry name" value="alpha/beta-Hydrolases"/>
    <property type="match status" value="1"/>
</dbReference>
<feature type="signal peptide" evidence="1">
    <location>
        <begin position="1"/>
        <end position="19"/>
    </location>
</feature>
<dbReference type="InterPro" id="IPR029058">
    <property type="entry name" value="AB_hydrolase_fold"/>
</dbReference>
<feature type="chain" id="PRO_5037885767" description="Alpha/beta hydrolase family protein" evidence="1">
    <location>
        <begin position="20"/>
        <end position="294"/>
    </location>
</feature>
<evidence type="ECO:0000313" key="2">
    <source>
        <dbReference type="EMBL" id="MBB2146905.1"/>
    </source>
</evidence>
<dbReference type="AlphaFoldDB" id="A0A923E1D6"/>
<keyword evidence="1" id="KW-0732">Signal</keyword>
<proteinExistence type="predicted"/>